<evidence type="ECO:0000313" key="8">
    <source>
        <dbReference type="Proteomes" id="UP000450676"/>
    </source>
</evidence>
<keyword evidence="2 5" id="KW-0812">Transmembrane</keyword>
<gene>
    <name evidence="7" type="ORF">GTP77_01710</name>
</gene>
<evidence type="ECO:0000256" key="1">
    <source>
        <dbReference type="ARBA" id="ARBA00004141"/>
    </source>
</evidence>
<evidence type="ECO:0000256" key="3">
    <source>
        <dbReference type="ARBA" id="ARBA00022989"/>
    </source>
</evidence>
<protein>
    <submittedName>
        <fullName evidence="7">Protein NrnU</fullName>
    </submittedName>
</protein>
<evidence type="ECO:0000256" key="4">
    <source>
        <dbReference type="ARBA" id="ARBA00023136"/>
    </source>
</evidence>
<proteinExistence type="predicted"/>
<evidence type="ECO:0000256" key="2">
    <source>
        <dbReference type="ARBA" id="ARBA00022692"/>
    </source>
</evidence>
<dbReference type="InterPro" id="IPR009915">
    <property type="entry name" value="NnrU_dom"/>
</dbReference>
<feature type="transmembrane region" description="Helical" evidence="5">
    <location>
        <begin position="76"/>
        <end position="94"/>
    </location>
</feature>
<organism evidence="7 8">
    <name type="scientific">Pseudoduganella aquatica</name>
    <dbReference type="NCBI Taxonomy" id="2660641"/>
    <lineage>
        <taxon>Bacteria</taxon>
        <taxon>Pseudomonadati</taxon>
        <taxon>Pseudomonadota</taxon>
        <taxon>Betaproteobacteria</taxon>
        <taxon>Burkholderiales</taxon>
        <taxon>Oxalobacteraceae</taxon>
        <taxon>Telluria group</taxon>
        <taxon>Pseudoduganella</taxon>
    </lineage>
</organism>
<dbReference type="Pfam" id="PF07298">
    <property type="entry name" value="NnrU"/>
    <property type="match status" value="1"/>
</dbReference>
<feature type="domain" description="NnrU" evidence="6">
    <location>
        <begin position="3"/>
        <end position="190"/>
    </location>
</feature>
<evidence type="ECO:0000256" key="5">
    <source>
        <dbReference type="SAM" id="Phobius"/>
    </source>
</evidence>
<keyword evidence="4 5" id="KW-0472">Membrane</keyword>
<comment type="subcellular location">
    <subcellularLocation>
        <location evidence="1">Membrane</location>
        <topology evidence="1">Multi-pass membrane protein</topology>
    </subcellularLocation>
</comment>
<feature type="transmembrane region" description="Helical" evidence="5">
    <location>
        <begin position="163"/>
        <end position="182"/>
    </location>
</feature>
<name>A0A7X4H898_9BURK</name>
<keyword evidence="3 5" id="KW-1133">Transmembrane helix</keyword>
<evidence type="ECO:0000259" key="6">
    <source>
        <dbReference type="Pfam" id="PF07298"/>
    </source>
</evidence>
<feature type="transmembrane region" description="Helical" evidence="5">
    <location>
        <begin position="114"/>
        <end position="142"/>
    </location>
</feature>
<dbReference type="AlphaFoldDB" id="A0A7X4H898"/>
<dbReference type="RefSeq" id="WP_161070421.1">
    <property type="nucleotide sequence ID" value="NZ_CP086370.1"/>
</dbReference>
<dbReference type="Proteomes" id="UP000450676">
    <property type="component" value="Unassembled WGS sequence"/>
</dbReference>
<accession>A0A7X4H898</accession>
<feature type="transmembrane region" description="Helical" evidence="5">
    <location>
        <begin position="40"/>
        <end position="56"/>
    </location>
</feature>
<dbReference type="EMBL" id="WWCU01000001">
    <property type="protein sequence ID" value="MYN06049.1"/>
    <property type="molecule type" value="Genomic_DNA"/>
</dbReference>
<reference evidence="7 8" key="1">
    <citation type="submission" date="2019-12" db="EMBL/GenBank/DDBJ databases">
        <title>Novel species isolated from a subtropical stream in China.</title>
        <authorList>
            <person name="Lu H."/>
        </authorList>
    </citation>
    <scope>NUCLEOTIDE SEQUENCE [LARGE SCALE GENOMIC DNA]</scope>
    <source>
        <strain evidence="7 8">FT127W</strain>
    </source>
</reference>
<sequence>MAILVLGLLIFLGVHSVRIVADPWRTAMRARLGENAWKGMYSVLALAGFALLVWGYGQARQAPAVLWTPPTGMRHLAALLVLVAFIFLAAAYVPRNGIKARLHHPMLLGVKTWALAHLLANGTVADVLLFGGFLAWAIVCFASCRRRDRATGTVYPPGTASGTAITVVAGLLAWAAFAFWLHGPLIGVRPFG</sequence>
<comment type="caution">
    <text evidence="7">The sequence shown here is derived from an EMBL/GenBank/DDBJ whole genome shotgun (WGS) entry which is preliminary data.</text>
</comment>
<keyword evidence="8" id="KW-1185">Reference proteome</keyword>
<evidence type="ECO:0000313" key="7">
    <source>
        <dbReference type="EMBL" id="MYN06049.1"/>
    </source>
</evidence>
<dbReference type="GO" id="GO:0016020">
    <property type="term" value="C:membrane"/>
    <property type="evidence" value="ECO:0007669"/>
    <property type="project" value="UniProtKB-SubCell"/>
</dbReference>